<keyword evidence="2" id="KW-1185">Reference proteome</keyword>
<protein>
    <submittedName>
        <fullName evidence="1">Uncharacterized protein</fullName>
    </submittedName>
</protein>
<dbReference type="RefSeq" id="WP_247629549.1">
    <property type="nucleotide sequence ID" value="NZ_JAHWXN010000001.1"/>
</dbReference>
<comment type="caution">
    <text evidence="1">The sequence shown here is derived from an EMBL/GenBank/DDBJ whole genome shotgun (WGS) entry which is preliminary data.</text>
</comment>
<organism evidence="1 2">
    <name type="scientific">Microbacterium croceum</name>
    <dbReference type="NCBI Taxonomy" id="2851645"/>
    <lineage>
        <taxon>Bacteria</taxon>
        <taxon>Bacillati</taxon>
        <taxon>Actinomycetota</taxon>
        <taxon>Actinomycetes</taxon>
        <taxon>Micrococcales</taxon>
        <taxon>Microbacteriaceae</taxon>
        <taxon>Microbacterium</taxon>
    </lineage>
</organism>
<proteinExistence type="predicted"/>
<evidence type="ECO:0000313" key="2">
    <source>
        <dbReference type="Proteomes" id="UP001300096"/>
    </source>
</evidence>
<gene>
    <name evidence="1" type="ORF">KZC51_08465</name>
</gene>
<dbReference type="EMBL" id="JAHWXN010000001">
    <property type="protein sequence ID" value="MCK2036169.1"/>
    <property type="molecule type" value="Genomic_DNA"/>
</dbReference>
<dbReference type="Proteomes" id="UP001300096">
    <property type="component" value="Unassembled WGS sequence"/>
</dbReference>
<sequence>MIRRVAYFGVLAGLVVAVCVGCDSAERGEKVDESLTWEDAKATTQDVMKEIADLVPADVVVGVEHQESGRLFSCDPVGHRWKGVATVTIQPGTDIDAVVREIEQAFNDDSRFEMSSRTDGGGAYELHLTSSESAEGYLVGELGEETIQIDGGSACFVLPDDVYPGGKF</sequence>
<evidence type="ECO:0000313" key="1">
    <source>
        <dbReference type="EMBL" id="MCK2036169.1"/>
    </source>
</evidence>
<accession>A0ABT0FE53</accession>
<name>A0ABT0FE53_9MICO</name>
<reference evidence="1 2" key="1">
    <citation type="submission" date="2021-06" db="EMBL/GenBank/DDBJ databases">
        <title>Genome-based taxonomic framework of Microbacterium strains isolated from marine environment, the description of four new species and reclassification of four preexisting species.</title>
        <authorList>
            <person name="Lee S.D."/>
            <person name="Kim S.-M."/>
            <person name="Byeon Y.-S."/>
            <person name="Yang H.L."/>
            <person name="Kim I.S."/>
        </authorList>
    </citation>
    <scope>NUCLEOTIDE SEQUENCE [LARGE SCALE GENOMIC DNA]</scope>
    <source>
        <strain evidence="1 2">SSW1-49</strain>
    </source>
</reference>